<dbReference type="InterPro" id="IPR003578">
    <property type="entry name" value="Small_GTPase_Rho"/>
</dbReference>
<dbReference type="Gene3D" id="3.40.50.300">
    <property type="entry name" value="P-loop containing nucleotide triphosphate hydrolases"/>
    <property type="match status" value="1"/>
</dbReference>
<dbReference type="PANTHER" id="PTHR24072">
    <property type="entry name" value="RHO FAMILY GTPASE"/>
    <property type="match status" value="1"/>
</dbReference>
<dbReference type="PROSITE" id="PS51419">
    <property type="entry name" value="RAB"/>
    <property type="match status" value="1"/>
</dbReference>
<dbReference type="KEGG" id="aplc:110987132"/>
<evidence type="ECO:0000256" key="2">
    <source>
        <dbReference type="ARBA" id="ARBA00022741"/>
    </source>
</evidence>
<dbReference type="SMART" id="SM00173">
    <property type="entry name" value="RAS"/>
    <property type="match status" value="1"/>
</dbReference>
<dbReference type="PROSITE" id="PS51420">
    <property type="entry name" value="RHO"/>
    <property type="match status" value="1"/>
</dbReference>
<name>A0A8B7ZPE7_ACAPL</name>
<dbReference type="SMART" id="SM00174">
    <property type="entry name" value="RHO"/>
    <property type="match status" value="1"/>
</dbReference>
<dbReference type="InterPro" id="IPR027417">
    <property type="entry name" value="P-loop_NTPase"/>
</dbReference>
<dbReference type="SMART" id="SM00175">
    <property type="entry name" value="RAB"/>
    <property type="match status" value="1"/>
</dbReference>
<keyword evidence="3" id="KW-0342">GTP-binding</keyword>
<dbReference type="InterPro" id="IPR005225">
    <property type="entry name" value="Small_GTP-bd"/>
</dbReference>
<evidence type="ECO:0000313" key="4">
    <source>
        <dbReference type="Proteomes" id="UP000694845"/>
    </source>
</evidence>
<dbReference type="PROSITE" id="PS51421">
    <property type="entry name" value="RAS"/>
    <property type="match status" value="1"/>
</dbReference>
<organism evidence="4 5">
    <name type="scientific">Acanthaster planci</name>
    <name type="common">Crown-of-thorns starfish</name>
    <dbReference type="NCBI Taxonomy" id="133434"/>
    <lineage>
        <taxon>Eukaryota</taxon>
        <taxon>Metazoa</taxon>
        <taxon>Echinodermata</taxon>
        <taxon>Eleutherozoa</taxon>
        <taxon>Asterozoa</taxon>
        <taxon>Asteroidea</taxon>
        <taxon>Valvatacea</taxon>
        <taxon>Valvatida</taxon>
        <taxon>Acanthasteridae</taxon>
        <taxon>Acanthaster</taxon>
    </lineage>
</organism>
<evidence type="ECO:0000256" key="1">
    <source>
        <dbReference type="ARBA" id="ARBA00010142"/>
    </source>
</evidence>
<dbReference type="AlphaFoldDB" id="A0A8B7ZPE7"/>
<proteinExistence type="inferred from homology"/>
<keyword evidence="4" id="KW-1185">Reference proteome</keyword>
<dbReference type="GO" id="GO:0005525">
    <property type="term" value="F:GTP binding"/>
    <property type="evidence" value="ECO:0007669"/>
    <property type="project" value="UniProtKB-KW"/>
</dbReference>
<reference evidence="5" key="1">
    <citation type="submission" date="2025-08" db="UniProtKB">
        <authorList>
            <consortium name="RefSeq"/>
        </authorList>
    </citation>
    <scope>IDENTIFICATION</scope>
</reference>
<dbReference type="GO" id="GO:0007264">
    <property type="term" value="P:small GTPase-mediated signal transduction"/>
    <property type="evidence" value="ECO:0007669"/>
    <property type="project" value="InterPro"/>
</dbReference>
<dbReference type="Proteomes" id="UP000694845">
    <property type="component" value="Unplaced"/>
</dbReference>
<dbReference type="InterPro" id="IPR001806">
    <property type="entry name" value="Small_GTPase"/>
</dbReference>
<dbReference type="GeneID" id="110987132"/>
<dbReference type="SUPFAM" id="SSF52540">
    <property type="entry name" value="P-loop containing nucleoside triphosphate hydrolases"/>
    <property type="match status" value="1"/>
</dbReference>
<dbReference type="GO" id="GO:0003924">
    <property type="term" value="F:GTPase activity"/>
    <property type="evidence" value="ECO:0007669"/>
    <property type="project" value="InterPro"/>
</dbReference>
<gene>
    <name evidence="5" type="primary">LOC110987132</name>
</gene>
<dbReference type="NCBIfam" id="TIGR00231">
    <property type="entry name" value="small_GTP"/>
    <property type="match status" value="1"/>
</dbReference>
<dbReference type="Pfam" id="PF00071">
    <property type="entry name" value="Ras"/>
    <property type="match status" value="1"/>
</dbReference>
<evidence type="ECO:0000256" key="3">
    <source>
        <dbReference type="ARBA" id="ARBA00023134"/>
    </source>
</evidence>
<accession>A0A8B7ZPE7</accession>
<dbReference type="PRINTS" id="PR00449">
    <property type="entry name" value="RASTRNSFRMNG"/>
</dbReference>
<protein>
    <submittedName>
        <fullName evidence="5">Cdc42 homolog</fullName>
    </submittedName>
</protein>
<evidence type="ECO:0000313" key="5">
    <source>
        <dbReference type="RefSeq" id="XP_022105281.1"/>
    </source>
</evidence>
<keyword evidence="2" id="KW-0547">Nucleotide-binding</keyword>
<dbReference type="OrthoDB" id="8830751at2759"/>
<sequence length="233" mass="26049">MNSTYKLVVVGDGAVGKTSLLFSYATERFPIDHIPTVFDTYSVSVSVLNQLQVQLNVFDTAGQEDYDRLRHLAYPNTDIFLVCFAVDSPTSLENVRDVWVPEIRCYHNCGRPIPFILVGLKADLRTGPADEPPRRASWWEKRRSRLASAEHVTSEMGEAMAKKLGAVAYRECSALSQHGIKAIFDEAVMEVAVRQLKPARRCCRGKTSSSGNIKRTIRRLVCGSTLQCTRDAH</sequence>
<dbReference type="FunFam" id="3.40.50.300:FF:001179">
    <property type="entry name" value="Rho family GTPase"/>
    <property type="match status" value="1"/>
</dbReference>
<dbReference type="OMA" id="YATERFP"/>
<comment type="similarity">
    <text evidence="1">Belongs to the small GTPase superfamily. Rho family.</text>
</comment>
<dbReference type="RefSeq" id="XP_022105281.1">
    <property type="nucleotide sequence ID" value="XM_022249589.1"/>
</dbReference>
<dbReference type="CDD" id="cd00157">
    <property type="entry name" value="Rho"/>
    <property type="match status" value="1"/>
</dbReference>